<dbReference type="OrthoDB" id="434092at2759"/>
<evidence type="ECO:0000256" key="1">
    <source>
        <dbReference type="ARBA" id="ARBA00004141"/>
    </source>
</evidence>
<feature type="transmembrane region" description="Helical" evidence="10">
    <location>
        <begin position="66"/>
        <end position="85"/>
    </location>
</feature>
<dbReference type="EMBL" id="LJIG01022581">
    <property type="protein sequence ID" value="KRT79806.1"/>
    <property type="molecule type" value="Genomic_DNA"/>
</dbReference>
<dbReference type="GO" id="GO:0005789">
    <property type="term" value="C:endoplasmic reticulum membrane"/>
    <property type="evidence" value="ECO:0007669"/>
    <property type="project" value="TreeGrafter"/>
</dbReference>
<dbReference type="GO" id="GO:0019367">
    <property type="term" value="P:fatty acid elongation, saturated fatty acid"/>
    <property type="evidence" value="ECO:0007669"/>
    <property type="project" value="TreeGrafter"/>
</dbReference>
<dbReference type="GO" id="GO:0042761">
    <property type="term" value="P:very long-chain fatty acid biosynthetic process"/>
    <property type="evidence" value="ECO:0007669"/>
    <property type="project" value="TreeGrafter"/>
</dbReference>
<keyword evidence="13" id="KW-1185">Reference proteome</keyword>
<dbReference type="Pfam" id="PF01151">
    <property type="entry name" value="ELO"/>
    <property type="match status" value="1"/>
</dbReference>
<evidence type="ECO:0000256" key="6">
    <source>
        <dbReference type="ARBA" id="ARBA00022989"/>
    </source>
</evidence>
<dbReference type="GO" id="GO:0034626">
    <property type="term" value="P:fatty acid elongation, polyunsaturated fatty acid"/>
    <property type="evidence" value="ECO:0007669"/>
    <property type="project" value="TreeGrafter"/>
</dbReference>
<keyword evidence="9 10" id="KW-0275">Fatty acid biosynthesis</keyword>
<feature type="transmembrane region" description="Helical" evidence="10">
    <location>
        <begin position="173"/>
        <end position="193"/>
    </location>
</feature>
<feature type="region of interest" description="Disordered" evidence="11">
    <location>
        <begin position="295"/>
        <end position="318"/>
    </location>
</feature>
<evidence type="ECO:0000256" key="2">
    <source>
        <dbReference type="ARBA" id="ARBA00022516"/>
    </source>
</evidence>
<feature type="transmembrane region" description="Helical" evidence="10">
    <location>
        <begin position="142"/>
        <end position="161"/>
    </location>
</feature>
<proteinExistence type="inferred from homology"/>
<gene>
    <name evidence="12" type="ORF">AMK59_8248</name>
</gene>
<dbReference type="InterPro" id="IPR002076">
    <property type="entry name" value="ELO_fam"/>
</dbReference>
<feature type="transmembrane region" description="Helical" evidence="10">
    <location>
        <begin position="26"/>
        <end position="45"/>
    </location>
</feature>
<evidence type="ECO:0000256" key="11">
    <source>
        <dbReference type="SAM" id="MobiDB-lite"/>
    </source>
</evidence>
<keyword evidence="8 10" id="KW-0472">Membrane</keyword>
<organism evidence="12 13">
    <name type="scientific">Oryctes borbonicus</name>
    <dbReference type="NCBI Taxonomy" id="1629725"/>
    <lineage>
        <taxon>Eukaryota</taxon>
        <taxon>Metazoa</taxon>
        <taxon>Ecdysozoa</taxon>
        <taxon>Arthropoda</taxon>
        <taxon>Hexapoda</taxon>
        <taxon>Insecta</taxon>
        <taxon>Pterygota</taxon>
        <taxon>Neoptera</taxon>
        <taxon>Endopterygota</taxon>
        <taxon>Coleoptera</taxon>
        <taxon>Polyphaga</taxon>
        <taxon>Scarabaeiformia</taxon>
        <taxon>Scarabaeidae</taxon>
        <taxon>Dynastinae</taxon>
        <taxon>Oryctes</taxon>
    </lineage>
</organism>
<evidence type="ECO:0000256" key="3">
    <source>
        <dbReference type="ARBA" id="ARBA00022679"/>
    </source>
</evidence>
<accession>A0A0T6AYA0</accession>
<evidence type="ECO:0000256" key="10">
    <source>
        <dbReference type="RuleBase" id="RU361115"/>
    </source>
</evidence>
<name>A0A0T6AYA0_9SCAR</name>
<reference evidence="12 13" key="1">
    <citation type="submission" date="2015-09" db="EMBL/GenBank/DDBJ databases">
        <title>Draft genome of the scarab beetle Oryctes borbonicus.</title>
        <authorList>
            <person name="Meyer J.M."/>
            <person name="Markov G.V."/>
            <person name="Baskaran P."/>
            <person name="Herrmann M."/>
            <person name="Sommer R.J."/>
            <person name="Roedelsperger C."/>
        </authorList>
    </citation>
    <scope>NUCLEOTIDE SEQUENCE [LARGE SCALE GENOMIC DNA]</scope>
    <source>
        <strain evidence="12">OB123</strain>
        <tissue evidence="12">Whole animal</tissue>
    </source>
</reference>
<evidence type="ECO:0000256" key="4">
    <source>
        <dbReference type="ARBA" id="ARBA00022692"/>
    </source>
</evidence>
<comment type="similarity">
    <text evidence="10">Belongs to the ELO family.</text>
</comment>
<keyword evidence="6 10" id="KW-1133">Transmembrane helix</keyword>
<keyword evidence="5 10" id="KW-0276">Fatty acid metabolism</keyword>
<evidence type="ECO:0000256" key="8">
    <source>
        <dbReference type="ARBA" id="ARBA00023136"/>
    </source>
</evidence>
<comment type="subcellular location">
    <subcellularLocation>
        <location evidence="1">Membrane</location>
        <topology evidence="1">Multi-pass membrane protein</topology>
    </subcellularLocation>
</comment>
<dbReference type="AlphaFoldDB" id="A0A0T6AYA0"/>
<protein>
    <recommendedName>
        <fullName evidence="10">Elongation of very long chain fatty acids protein</fullName>
        <ecNumber evidence="10">2.3.1.199</ecNumber>
    </recommendedName>
    <alternativeName>
        <fullName evidence="10">Very-long-chain 3-oxoacyl-CoA synthase</fullName>
    </alternativeName>
</protein>
<dbReference type="EC" id="2.3.1.199" evidence="10"/>
<comment type="caution">
    <text evidence="12">The sequence shown here is derived from an EMBL/GenBank/DDBJ whole genome shotgun (WGS) entry which is preliminary data.</text>
</comment>
<feature type="transmembrane region" description="Helical" evidence="10">
    <location>
        <begin position="205"/>
        <end position="223"/>
    </location>
</feature>
<keyword evidence="4 10" id="KW-0812">Transmembrane</keyword>
<keyword evidence="7 10" id="KW-0443">Lipid metabolism</keyword>
<dbReference type="PANTHER" id="PTHR11157:SF167">
    <property type="entry name" value="ELONGATION OF VERY LONG CHAIN FATTY ACIDS PROTEIN"/>
    <property type="match status" value="1"/>
</dbReference>
<evidence type="ECO:0000256" key="9">
    <source>
        <dbReference type="ARBA" id="ARBA00023160"/>
    </source>
</evidence>
<dbReference type="GO" id="GO:0009922">
    <property type="term" value="F:fatty acid elongase activity"/>
    <property type="evidence" value="ECO:0007669"/>
    <property type="project" value="UniProtKB-EC"/>
</dbReference>
<evidence type="ECO:0000313" key="13">
    <source>
        <dbReference type="Proteomes" id="UP000051574"/>
    </source>
</evidence>
<evidence type="ECO:0000313" key="12">
    <source>
        <dbReference type="EMBL" id="KRT79806.1"/>
    </source>
</evidence>
<feature type="transmembrane region" description="Helical" evidence="10">
    <location>
        <begin position="117"/>
        <end position="135"/>
    </location>
</feature>
<dbReference type="PANTHER" id="PTHR11157">
    <property type="entry name" value="FATTY ACID ACYL TRANSFERASE-RELATED"/>
    <property type="match status" value="1"/>
</dbReference>
<keyword evidence="2 10" id="KW-0444">Lipid biosynthesis</keyword>
<feature type="transmembrane region" description="Helical" evidence="10">
    <location>
        <begin position="235"/>
        <end position="254"/>
    </location>
</feature>
<comment type="catalytic activity">
    <reaction evidence="10">
        <text>a very-long-chain acyl-CoA + malonyl-CoA + H(+) = a very-long-chain 3-oxoacyl-CoA + CO2 + CoA</text>
        <dbReference type="Rhea" id="RHEA:32727"/>
        <dbReference type="ChEBI" id="CHEBI:15378"/>
        <dbReference type="ChEBI" id="CHEBI:16526"/>
        <dbReference type="ChEBI" id="CHEBI:57287"/>
        <dbReference type="ChEBI" id="CHEBI:57384"/>
        <dbReference type="ChEBI" id="CHEBI:90725"/>
        <dbReference type="ChEBI" id="CHEBI:90736"/>
        <dbReference type="EC" id="2.3.1.199"/>
    </reaction>
</comment>
<dbReference type="GO" id="GO:0034625">
    <property type="term" value="P:fatty acid elongation, monounsaturated fatty acid"/>
    <property type="evidence" value="ECO:0007669"/>
    <property type="project" value="TreeGrafter"/>
</dbReference>
<dbReference type="Proteomes" id="UP000051574">
    <property type="component" value="Unassembled WGS sequence"/>
</dbReference>
<evidence type="ECO:0000256" key="7">
    <source>
        <dbReference type="ARBA" id="ARBA00023098"/>
    </source>
</evidence>
<keyword evidence="3 10" id="KW-0808">Transferase</keyword>
<dbReference type="GO" id="GO:0030148">
    <property type="term" value="P:sphingolipid biosynthetic process"/>
    <property type="evidence" value="ECO:0007669"/>
    <property type="project" value="TreeGrafter"/>
</dbReference>
<evidence type="ECO:0000256" key="5">
    <source>
        <dbReference type="ARBA" id="ARBA00022832"/>
    </source>
</evidence>
<sequence>MALVIKAVEDVNRYLNKYQDHRTANWFLMTSPFYTLGICISYVIIVKYIGPKLMENRKPFHLKNILILYNFLQVIFSTWLFYRIASGGWLTGKYNWRCQPVDYSDDPETLKMVAISWWYYFSKFTEFFDTLFFVLRKKNDHITTLHVIHHGVMPMSVWFGVKFTPGGHSTFFGFLNTFVHIVMYTYYMLSAFGPEMQRYLWWKKYLTTLQMAQFVGIMVHAFQLLFIDCNYPRAFVWWIGMHAVMFFFLFKEFYTQAYNNSRRRKPPSTAVNGKHANSANGNAVNGYVYQNGHTKHHTQQNGYHRPHTVTNSGDSNGVLKQNSTSASDYYMNGHIPTEIEQMVKSQ</sequence>
<feature type="compositionally biased region" description="Polar residues" evidence="11">
    <location>
        <begin position="308"/>
        <end position="318"/>
    </location>
</feature>